<reference evidence="9 10" key="1">
    <citation type="journal article" date="2007" name="Nature">
        <title>Evolution of genes and genomes on the Drosophila phylogeny.</title>
        <authorList>
            <consortium name="Drosophila 12 Genomes Consortium"/>
            <person name="Clark A.G."/>
            <person name="Eisen M.B."/>
            <person name="Smith D.R."/>
            <person name="Bergman C.M."/>
            <person name="Oliver B."/>
            <person name="Markow T.A."/>
            <person name="Kaufman T.C."/>
            <person name="Kellis M."/>
            <person name="Gelbart W."/>
            <person name="Iyer V.N."/>
            <person name="Pollard D.A."/>
            <person name="Sackton T.B."/>
            <person name="Larracuente A.M."/>
            <person name="Singh N.D."/>
            <person name="Abad J.P."/>
            <person name="Abt D.N."/>
            <person name="Adryan B."/>
            <person name="Aguade M."/>
            <person name="Akashi H."/>
            <person name="Anderson W.W."/>
            <person name="Aquadro C.F."/>
            <person name="Ardell D.H."/>
            <person name="Arguello R."/>
            <person name="Artieri C.G."/>
            <person name="Barbash D.A."/>
            <person name="Barker D."/>
            <person name="Barsanti P."/>
            <person name="Batterham P."/>
            <person name="Batzoglou S."/>
            <person name="Begun D."/>
            <person name="Bhutkar A."/>
            <person name="Blanco E."/>
            <person name="Bosak S.A."/>
            <person name="Bradley R.K."/>
            <person name="Brand A.D."/>
            <person name="Brent M.R."/>
            <person name="Brooks A.N."/>
            <person name="Brown R.H."/>
            <person name="Butlin R.K."/>
            <person name="Caggese C."/>
            <person name="Calvi B.R."/>
            <person name="Bernardo de Carvalho A."/>
            <person name="Caspi A."/>
            <person name="Castrezana S."/>
            <person name="Celniker S.E."/>
            <person name="Chang J.L."/>
            <person name="Chapple C."/>
            <person name="Chatterji S."/>
            <person name="Chinwalla A."/>
            <person name="Civetta A."/>
            <person name="Clifton S.W."/>
            <person name="Comeron J.M."/>
            <person name="Costello J.C."/>
            <person name="Coyne J.A."/>
            <person name="Daub J."/>
            <person name="David R.G."/>
            <person name="Delcher A.L."/>
            <person name="Delehaunty K."/>
            <person name="Do C.B."/>
            <person name="Ebling H."/>
            <person name="Edwards K."/>
            <person name="Eickbush T."/>
            <person name="Evans J.D."/>
            <person name="Filipski A."/>
            <person name="Findeiss S."/>
            <person name="Freyhult E."/>
            <person name="Fulton L."/>
            <person name="Fulton R."/>
            <person name="Garcia A.C."/>
            <person name="Gardiner A."/>
            <person name="Garfield D.A."/>
            <person name="Garvin B.E."/>
            <person name="Gibson G."/>
            <person name="Gilbert D."/>
            <person name="Gnerre S."/>
            <person name="Godfrey J."/>
            <person name="Good R."/>
            <person name="Gotea V."/>
            <person name="Gravely B."/>
            <person name="Greenberg A.J."/>
            <person name="Griffiths-Jones S."/>
            <person name="Gross S."/>
            <person name="Guigo R."/>
            <person name="Gustafson E.A."/>
            <person name="Haerty W."/>
            <person name="Hahn M.W."/>
            <person name="Halligan D.L."/>
            <person name="Halpern A.L."/>
            <person name="Halter G.M."/>
            <person name="Han M.V."/>
            <person name="Heger A."/>
            <person name="Hillier L."/>
            <person name="Hinrichs A.S."/>
            <person name="Holmes I."/>
            <person name="Hoskins R.A."/>
            <person name="Hubisz M.J."/>
            <person name="Hultmark D."/>
            <person name="Huntley M.A."/>
            <person name="Jaffe D.B."/>
            <person name="Jagadeeshan S."/>
            <person name="Jeck W.R."/>
            <person name="Johnson J."/>
            <person name="Jones C.D."/>
            <person name="Jordan W.C."/>
            <person name="Karpen G.H."/>
            <person name="Kataoka E."/>
            <person name="Keightley P.D."/>
            <person name="Kheradpour P."/>
            <person name="Kirkness E.F."/>
            <person name="Koerich L.B."/>
            <person name="Kristiansen K."/>
            <person name="Kudrna D."/>
            <person name="Kulathinal R.J."/>
            <person name="Kumar S."/>
            <person name="Kwok R."/>
            <person name="Lander E."/>
            <person name="Langley C.H."/>
            <person name="Lapoint R."/>
            <person name="Lazzaro B.P."/>
            <person name="Lee S.J."/>
            <person name="Levesque L."/>
            <person name="Li R."/>
            <person name="Lin C.F."/>
            <person name="Lin M.F."/>
            <person name="Lindblad-Toh K."/>
            <person name="Llopart A."/>
            <person name="Long M."/>
            <person name="Low L."/>
            <person name="Lozovsky E."/>
            <person name="Lu J."/>
            <person name="Luo M."/>
            <person name="Machado C.A."/>
            <person name="Makalowski W."/>
            <person name="Marzo M."/>
            <person name="Matsuda M."/>
            <person name="Matzkin L."/>
            <person name="McAllister B."/>
            <person name="McBride C.S."/>
            <person name="McKernan B."/>
            <person name="McKernan K."/>
            <person name="Mendez-Lago M."/>
            <person name="Minx P."/>
            <person name="Mollenhauer M.U."/>
            <person name="Montooth K."/>
            <person name="Mount S.M."/>
            <person name="Mu X."/>
            <person name="Myers E."/>
            <person name="Negre B."/>
            <person name="Newfeld S."/>
            <person name="Nielsen R."/>
            <person name="Noor M.A."/>
            <person name="O'Grady P."/>
            <person name="Pachter L."/>
            <person name="Papaceit M."/>
            <person name="Parisi M.J."/>
            <person name="Parisi M."/>
            <person name="Parts L."/>
            <person name="Pedersen J.S."/>
            <person name="Pesole G."/>
            <person name="Phillippy A.M."/>
            <person name="Ponting C.P."/>
            <person name="Pop M."/>
            <person name="Porcelli D."/>
            <person name="Powell J.R."/>
            <person name="Prohaska S."/>
            <person name="Pruitt K."/>
            <person name="Puig M."/>
            <person name="Quesneville H."/>
            <person name="Ram K.R."/>
            <person name="Rand D."/>
            <person name="Rasmussen M.D."/>
            <person name="Reed L.K."/>
            <person name="Reenan R."/>
            <person name="Reily A."/>
            <person name="Remington K.A."/>
            <person name="Rieger T.T."/>
            <person name="Ritchie M.G."/>
            <person name="Robin C."/>
            <person name="Rogers Y.H."/>
            <person name="Rohde C."/>
            <person name="Rozas J."/>
            <person name="Rubenfield M.J."/>
            <person name="Ruiz A."/>
            <person name="Russo S."/>
            <person name="Salzberg S.L."/>
            <person name="Sanchez-Gracia A."/>
            <person name="Saranga D.J."/>
            <person name="Sato H."/>
            <person name="Schaeffer S.W."/>
            <person name="Schatz M.C."/>
            <person name="Schlenke T."/>
            <person name="Schwartz R."/>
            <person name="Segarra C."/>
            <person name="Singh R.S."/>
            <person name="Sirot L."/>
            <person name="Sirota M."/>
            <person name="Sisneros N.B."/>
            <person name="Smith C.D."/>
            <person name="Smith T.F."/>
            <person name="Spieth J."/>
            <person name="Stage D.E."/>
            <person name="Stark A."/>
            <person name="Stephan W."/>
            <person name="Strausberg R.L."/>
            <person name="Strempel S."/>
            <person name="Sturgill D."/>
            <person name="Sutton G."/>
            <person name="Sutton G.G."/>
            <person name="Tao W."/>
            <person name="Teichmann S."/>
            <person name="Tobari Y.N."/>
            <person name="Tomimura Y."/>
            <person name="Tsolas J.M."/>
            <person name="Valente V.L."/>
            <person name="Venter E."/>
            <person name="Venter J.C."/>
            <person name="Vicario S."/>
            <person name="Vieira F.G."/>
            <person name="Vilella A.J."/>
            <person name="Villasante A."/>
            <person name="Walenz B."/>
            <person name="Wang J."/>
            <person name="Wasserman M."/>
            <person name="Watts T."/>
            <person name="Wilson D."/>
            <person name="Wilson R.K."/>
            <person name="Wing R.A."/>
            <person name="Wolfner M.F."/>
            <person name="Wong A."/>
            <person name="Wong G.K."/>
            <person name="Wu C.I."/>
            <person name="Wu G."/>
            <person name="Yamamoto D."/>
            <person name="Yang H.P."/>
            <person name="Yang S.P."/>
            <person name="Yorke J.A."/>
            <person name="Yoshida K."/>
            <person name="Zdobnov E."/>
            <person name="Zhang P."/>
            <person name="Zhang Y."/>
            <person name="Zimin A.V."/>
            <person name="Baldwin J."/>
            <person name="Abdouelleil A."/>
            <person name="Abdulkadir J."/>
            <person name="Abebe A."/>
            <person name="Abera B."/>
            <person name="Abreu J."/>
            <person name="Acer S.C."/>
            <person name="Aftuck L."/>
            <person name="Alexander A."/>
            <person name="An P."/>
            <person name="Anderson E."/>
            <person name="Anderson S."/>
            <person name="Arachi H."/>
            <person name="Azer M."/>
            <person name="Bachantsang P."/>
            <person name="Barry A."/>
            <person name="Bayul T."/>
            <person name="Berlin A."/>
            <person name="Bessette D."/>
            <person name="Bloom T."/>
            <person name="Blye J."/>
            <person name="Boguslavskiy L."/>
            <person name="Bonnet C."/>
            <person name="Boukhgalter B."/>
            <person name="Bourzgui I."/>
            <person name="Brown A."/>
            <person name="Cahill P."/>
            <person name="Channer S."/>
            <person name="Cheshatsang Y."/>
            <person name="Chuda L."/>
            <person name="Citroen M."/>
            <person name="Collymore A."/>
            <person name="Cooke P."/>
            <person name="Costello M."/>
            <person name="D'Aco K."/>
            <person name="Daza R."/>
            <person name="De Haan G."/>
            <person name="DeGray S."/>
            <person name="DeMaso C."/>
            <person name="Dhargay N."/>
            <person name="Dooley K."/>
            <person name="Dooley E."/>
            <person name="Doricent M."/>
            <person name="Dorje P."/>
            <person name="Dorjee K."/>
            <person name="Dupes A."/>
            <person name="Elong R."/>
            <person name="Falk J."/>
            <person name="Farina A."/>
            <person name="Faro S."/>
            <person name="Ferguson D."/>
            <person name="Fisher S."/>
            <person name="Foley C.D."/>
            <person name="Franke A."/>
            <person name="Friedrich D."/>
            <person name="Gadbois L."/>
            <person name="Gearin G."/>
            <person name="Gearin C.R."/>
            <person name="Giannoukos G."/>
            <person name="Goode T."/>
            <person name="Graham J."/>
            <person name="Grandbois E."/>
            <person name="Grewal S."/>
            <person name="Gyaltsen K."/>
            <person name="Hafez N."/>
            <person name="Hagos B."/>
            <person name="Hall J."/>
            <person name="Henson C."/>
            <person name="Hollinger A."/>
            <person name="Honan T."/>
            <person name="Huard M.D."/>
            <person name="Hughes L."/>
            <person name="Hurhula B."/>
            <person name="Husby M.E."/>
            <person name="Kamat A."/>
            <person name="Kanga B."/>
            <person name="Kashin S."/>
            <person name="Khazanovich D."/>
            <person name="Kisner P."/>
            <person name="Lance K."/>
            <person name="Lara M."/>
            <person name="Lee W."/>
            <person name="Lennon N."/>
            <person name="Letendre F."/>
            <person name="LeVine R."/>
            <person name="Lipovsky A."/>
            <person name="Liu X."/>
            <person name="Liu J."/>
            <person name="Liu S."/>
            <person name="Lokyitsang T."/>
            <person name="Lokyitsang Y."/>
            <person name="Lubonja R."/>
            <person name="Lui A."/>
            <person name="MacDonald P."/>
            <person name="Magnisalis V."/>
            <person name="Maru K."/>
            <person name="Matthews C."/>
            <person name="McCusker W."/>
            <person name="McDonough S."/>
            <person name="Mehta T."/>
            <person name="Meldrim J."/>
            <person name="Meneus L."/>
            <person name="Mihai O."/>
            <person name="Mihalev A."/>
            <person name="Mihova T."/>
            <person name="Mittelman R."/>
            <person name="Mlenga V."/>
            <person name="Montmayeur A."/>
            <person name="Mulrain L."/>
            <person name="Navidi A."/>
            <person name="Naylor J."/>
            <person name="Negash T."/>
            <person name="Nguyen T."/>
            <person name="Nguyen N."/>
            <person name="Nicol R."/>
            <person name="Norbu C."/>
            <person name="Norbu N."/>
            <person name="Novod N."/>
            <person name="O'Neill B."/>
            <person name="Osman S."/>
            <person name="Markiewicz E."/>
            <person name="Oyono O.L."/>
            <person name="Patti C."/>
            <person name="Phunkhang P."/>
            <person name="Pierre F."/>
            <person name="Priest M."/>
            <person name="Raghuraman S."/>
            <person name="Rege F."/>
            <person name="Reyes R."/>
            <person name="Rise C."/>
            <person name="Rogov P."/>
            <person name="Ross K."/>
            <person name="Ryan E."/>
            <person name="Settipalli S."/>
            <person name="Shea T."/>
            <person name="Sherpa N."/>
            <person name="Shi L."/>
            <person name="Shih D."/>
            <person name="Sparrow T."/>
            <person name="Spaulding J."/>
            <person name="Stalker J."/>
            <person name="Stange-Thomann N."/>
            <person name="Stavropoulos S."/>
            <person name="Stone C."/>
            <person name="Strader C."/>
            <person name="Tesfaye S."/>
            <person name="Thomson T."/>
            <person name="Thoulutsang Y."/>
            <person name="Thoulutsang D."/>
            <person name="Topham K."/>
            <person name="Topping I."/>
            <person name="Tsamla T."/>
            <person name="Vassiliev H."/>
            <person name="Vo A."/>
            <person name="Wangchuk T."/>
            <person name="Wangdi T."/>
            <person name="Weiand M."/>
            <person name="Wilkinson J."/>
            <person name="Wilson A."/>
            <person name="Yadav S."/>
            <person name="Young G."/>
            <person name="Yu Q."/>
            <person name="Zembek L."/>
            <person name="Zhong D."/>
            <person name="Zimmer A."/>
            <person name="Zwirko Z."/>
            <person name="Jaffe D.B."/>
            <person name="Alvarez P."/>
            <person name="Brockman W."/>
            <person name="Butler J."/>
            <person name="Chin C."/>
            <person name="Gnerre S."/>
            <person name="Grabherr M."/>
            <person name="Kleber M."/>
            <person name="Mauceli E."/>
            <person name="MacCallum I."/>
        </authorList>
    </citation>
    <scope>NUCLEOTIDE SEQUENCE [LARGE SCALE GENOMIC DNA]</scope>
    <source>
        <strain evidence="10">Tucson 14024-0371.13</strain>
    </source>
</reference>
<dbReference type="FunCoup" id="A0A0P8XDX0">
    <property type="interactions" value="52"/>
</dbReference>
<evidence type="ECO:0000256" key="7">
    <source>
        <dbReference type="SAM" id="MobiDB-lite"/>
    </source>
</evidence>
<dbReference type="GO" id="GO:0005890">
    <property type="term" value="C:sodium:potassium-exchanging ATPase complex"/>
    <property type="evidence" value="ECO:0007669"/>
    <property type="project" value="InterPro"/>
</dbReference>
<dbReference type="GO" id="GO:0030007">
    <property type="term" value="P:intracellular potassium ion homeostasis"/>
    <property type="evidence" value="ECO:0007669"/>
    <property type="project" value="TreeGrafter"/>
</dbReference>
<feature type="compositionally biased region" description="Basic and acidic residues" evidence="7">
    <location>
        <begin position="122"/>
        <end position="136"/>
    </location>
</feature>
<feature type="compositionally biased region" description="Basic and acidic residues" evidence="7">
    <location>
        <begin position="1"/>
        <end position="30"/>
    </location>
</feature>
<dbReference type="GO" id="GO:1990573">
    <property type="term" value="P:potassium ion import across plasma membrane"/>
    <property type="evidence" value="ECO:0007669"/>
    <property type="project" value="TreeGrafter"/>
</dbReference>
<keyword evidence="6 8" id="KW-0472">Membrane</keyword>
<feature type="compositionally biased region" description="Basic and acidic residues" evidence="7">
    <location>
        <begin position="171"/>
        <end position="186"/>
    </location>
</feature>
<evidence type="ECO:0000256" key="1">
    <source>
        <dbReference type="ARBA" id="ARBA00004606"/>
    </source>
</evidence>
<sequence>MSENQKDKSRKSADAKNGKEQIPDDNKSSDSRAVVFVGNDDSDSKPRTSPTPKKEMQKIPKENPGESKSGRQSRVSPKTIKIAPDPNRRSTTHTSRKAISPFVVAKKPLPPRVSEELLEGPRVSDRKSERMSDKKSMFGSQSIFLRKKSLDDRIEQQEDKKKQSSRSSSISKERKSTKPSSDDEKPSTSTKTADAIALESLETEEGEEARERGVTISEWVSKKTINSQESFDVGDKGVPVDAFGSDDDYDVEDSEDTEYLEKMLRYENRHTRDGIEYRSMGTQSDLVNQRKPPTSGLDWSLSTDATGSDESTWEEGMLEDDGLYGSSTINSTQSVDDRSVILAEIIDIGKLKELKQDDDSAHDFRGSRRMDKTIDEIRCPKVTGTAKNHIEEVGYPSSTDEDEDNYAEKNKKRKRYSLLCKTKSETEISDVNQRSRMNYMQAKKDSRPTGLNKWRFLIEENVYEISGQPQQLRQKDKLCIGKQTKSHRSIGVNTDISRKPGSKDEGSAKVAEPVAITVQPTTSHGRSREVGVNTTIPVPLLQPYTSLIRHHNHGRLRDIGTNTPKYYEAFNDGKCVKFSDPIHSDVGYINKLIVKIPKSTEDVDLKSRSRLYYEDCEHHFPKRNWRRYYYKKDEQGRHVFRRPSRWLYTILFTIGYLLFVLLFAMAWFDHVTSNTSVMQPMIRMAQPSLSFAPSGSRSSPNSIEFDPRNASEVMEKYTKVLTLMEKYGNNGQNPRFGPCVASEKFGYEIGEPCVFVKINRIIGFKTDPFTDARNVVRGNMEMVDFMAVRSLLNSIPSDADREGRTWLLCSTGSKKSVQIEFYPEPAFRTQYTDIESKIEYISENRTSFFSPKDLNRIVALKIKNLQPNERVHVKCQIFARNINHDGQGLGHVSFYVILANKKNREKMHKVLRHDSL</sequence>
<dbReference type="STRING" id="7217.A0A0P8XDX0"/>
<feature type="compositionally biased region" description="Basic and acidic residues" evidence="7">
    <location>
        <begin position="148"/>
        <end position="162"/>
    </location>
</feature>
<keyword evidence="4" id="KW-0735">Signal-anchor</keyword>
<feature type="transmembrane region" description="Helical" evidence="8">
    <location>
        <begin position="646"/>
        <end position="668"/>
    </location>
</feature>
<feature type="region of interest" description="Disordered" evidence="7">
    <location>
        <begin position="275"/>
        <end position="312"/>
    </location>
</feature>
<comment type="similarity">
    <text evidence="2">Belongs to the X(+)/potassium ATPases subunit beta family.</text>
</comment>
<keyword evidence="3 8" id="KW-0812">Transmembrane</keyword>
<name>A0A0P8XDX0_DROAN</name>
<comment type="subcellular location">
    <subcellularLocation>
        <location evidence="1">Membrane</location>
        <topology evidence="1">Single-pass type II membrane protein</topology>
    </subcellularLocation>
</comment>
<dbReference type="GO" id="GO:0036376">
    <property type="term" value="P:sodium ion export across plasma membrane"/>
    <property type="evidence" value="ECO:0007669"/>
    <property type="project" value="TreeGrafter"/>
</dbReference>
<protein>
    <submittedName>
        <fullName evidence="9">Uncharacterized protein</fullName>
    </submittedName>
</protein>
<evidence type="ECO:0000256" key="4">
    <source>
        <dbReference type="ARBA" id="ARBA00022968"/>
    </source>
</evidence>
<dbReference type="GeneID" id="26514539"/>
<dbReference type="GO" id="GO:0001671">
    <property type="term" value="F:ATPase activator activity"/>
    <property type="evidence" value="ECO:0007669"/>
    <property type="project" value="TreeGrafter"/>
</dbReference>
<dbReference type="EMBL" id="CH902620">
    <property type="protein sequence ID" value="KPU73000.1"/>
    <property type="molecule type" value="Genomic_DNA"/>
</dbReference>
<dbReference type="KEGG" id="dan:26514539"/>
<dbReference type="InterPro" id="IPR000402">
    <property type="entry name" value="Na/K_ATPase_sub_beta"/>
</dbReference>
<dbReference type="InterPro" id="IPR038702">
    <property type="entry name" value="Na/K_ATPase_sub_beta_sf"/>
</dbReference>
<dbReference type="GO" id="GO:0006883">
    <property type="term" value="P:intracellular sodium ion homeostasis"/>
    <property type="evidence" value="ECO:0007669"/>
    <property type="project" value="TreeGrafter"/>
</dbReference>
<evidence type="ECO:0000256" key="6">
    <source>
        <dbReference type="ARBA" id="ARBA00023136"/>
    </source>
</evidence>
<dbReference type="InParanoid" id="A0A0P8XDX0"/>
<dbReference type="PANTHER" id="PTHR11523">
    <property type="entry name" value="SODIUM/POTASSIUM-DEPENDENT ATPASE BETA SUBUNIT"/>
    <property type="match status" value="1"/>
</dbReference>
<feature type="compositionally biased region" description="Polar residues" evidence="7">
    <location>
        <begin position="300"/>
        <end position="310"/>
    </location>
</feature>
<dbReference type="Proteomes" id="UP000007801">
    <property type="component" value="Unassembled WGS sequence"/>
</dbReference>
<keyword evidence="10" id="KW-1185">Reference proteome</keyword>
<dbReference type="Gene3D" id="2.60.40.1660">
    <property type="entry name" value="Na, k-atpase alpha subunit"/>
    <property type="match status" value="1"/>
</dbReference>
<evidence type="ECO:0000256" key="3">
    <source>
        <dbReference type="ARBA" id="ARBA00022692"/>
    </source>
</evidence>
<dbReference type="PANTHER" id="PTHR11523:SF28">
    <property type="entry name" value="NA_K-ATPASE BETA SUBUNIT ISOFORM 4-RELATED"/>
    <property type="match status" value="1"/>
</dbReference>
<evidence type="ECO:0000256" key="2">
    <source>
        <dbReference type="ARBA" id="ARBA00005876"/>
    </source>
</evidence>
<evidence type="ECO:0000313" key="10">
    <source>
        <dbReference type="Proteomes" id="UP000007801"/>
    </source>
</evidence>
<gene>
    <name evidence="9" type="primary">Dana\GF27130</name>
    <name evidence="9" type="ORF">GF27130</name>
</gene>
<feature type="region of interest" description="Disordered" evidence="7">
    <location>
        <begin position="230"/>
        <end position="255"/>
    </location>
</feature>
<evidence type="ECO:0000256" key="8">
    <source>
        <dbReference type="SAM" id="Phobius"/>
    </source>
</evidence>
<feature type="compositionally biased region" description="Acidic residues" evidence="7">
    <location>
        <begin position="244"/>
        <end position="255"/>
    </location>
</feature>
<accession>A0A0P8XDX0</accession>
<proteinExistence type="inferred from homology"/>
<dbReference type="OrthoDB" id="5912413at2759"/>
<feature type="region of interest" description="Disordered" evidence="7">
    <location>
        <begin position="1"/>
        <end position="213"/>
    </location>
</feature>
<keyword evidence="5 8" id="KW-1133">Transmembrane helix</keyword>
<organism evidence="9 10">
    <name type="scientific">Drosophila ananassae</name>
    <name type="common">Fruit fly</name>
    <dbReference type="NCBI Taxonomy" id="7217"/>
    <lineage>
        <taxon>Eukaryota</taxon>
        <taxon>Metazoa</taxon>
        <taxon>Ecdysozoa</taxon>
        <taxon>Arthropoda</taxon>
        <taxon>Hexapoda</taxon>
        <taxon>Insecta</taxon>
        <taxon>Pterygota</taxon>
        <taxon>Neoptera</taxon>
        <taxon>Endopterygota</taxon>
        <taxon>Diptera</taxon>
        <taxon>Brachycera</taxon>
        <taxon>Muscomorpha</taxon>
        <taxon>Ephydroidea</taxon>
        <taxon>Drosophilidae</taxon>
        <taxon>Drosophila</taxon>
        <taxon>Sophophora</taxon>
    </lineage>
</organism>
<evidence type="ECO:0000256" key="5">
    <source>
        <dbReference type="ARBA" id="ARBA00022989"/>
    </source>
</evidence>
<evidence type="ECO:0000313" key="9">
    <source>
        <dbReference type="EMBL" id="KPU73000.1"/>
    </source>
</evidence>
<feature type="compositionally biased region" description="Basic and acidic residues" evidence="7">
    <location>
        <begin position="42"/>
        <end position="69"/>
    </location>
</feature>
<dbReference type="Pfam" id="PF00287">
    <property type="entry name" value="Na_K-ATPase"/>
    <property type="match status" value="1"/>
</dbReference>
<dbReference type="AlphaFoldDB" id="A0A0P8XDX0"/>